<feature type="region of interest" description="Disordered" evidence="10">
    <location>
        <begin position="216"/>
        <end position="247"/>
    </location>
</feature>
<dbReference type="Gene3D" id="3.40.390.10">
    <property type="entry name" value="Collagenase (Catalytic Domain)"/>
    <property type="match status" value="1"/>
</dbReference>
<protein>
    <recommendedName>
        <fullName evidence="12">Peptidase M43 pregnancy-associated plasma-A domain-containing protein</fullName>
    </recommendedName>
</protein>
<keyword evidence="14" id="KW-1185">Reference proteome</keyword>
<evidence type="ECO:0000256" key="10">
    <source>
        <dbReference type="SAM" id="MobiDB-lite"/>
    </source>
</evidence>
<feature type="signal peptide" evidence="11">
    <location>
        <begin position="1"/>
        <end position="16"/>
    </location>
</feature>
<keyword evidence="4" id="KW-0479">Metal-binding</keyword>
<dbReference type="GO" id="GO:0006508">
    <property type="term" value="P:proteolysis"/>
    <property type="evidence" value="ECO:0007669"/>
    <property type="project" value="UniProtKB-KW"/>
</dbReference>
<evidence type="ECO:0000256" key="3">
    <source>
        <dbReference type="ARBA" id="ARBA00022670"/>
    </source>
</evidence>
<keyword evidence="5 11" id="KW-0732">Signal</keyword>
<reference evidence="13" key="1">
    <citation type="submission" date="2022-10" db="EMBL/GenBank/DDBJ databases">
        <title>Fusarium specimens isolated from Avocado Roots.</title>
        <authorList>
            <person name="Stajich J."/>
            <person name="Roper C."/>
            <person name="Heimlech-Rivalta G."/>
        </authorList>
    </citation>
    <scope>NUCLEOTIDE SEQUENCE</scope>
    <source>
        <strain evidence="13">CF00143</strain>
    </source>
</reference>
<dbReference type="InterPro" id="IPR024079">
    <property type="entry name" value="MetalloPept_cat_dom_sf"/>
</dbReference>
<evidence type="ECO:0000256" key="9">
    <source>
        <dbReference type="ARBA" id="ARBA00023157"/>
    </source>
</evidence>
<comment type="caution">
    <text evidence="13">The sequence shown here is derived from an EMBL/GenBank/DDBJ whole genome shotgun (WGS) entry which is preliminary data.</text>
</comment>
<dbReference type="GO" id="GO:0008237">
    <property type="term" value="F:metallopeptidase activity"/>
    <property type="evidence" value="ECO:0007669"/>
    <property type="project" value="UniProtKB-KW"/>
</dbReference>
<evidence type="ECO:0000313" key="13">
    <source>
        <dbReference type="EMBL" id="KAJ4005963.1"/>
    </source>
</evidence>
<evidence type="ECO:0000256" key="11">
    <source>
        <dbReference type="SAM" id="SignalP"/>
    </source>
</evidence>
<evidence type="ECO:0000259" key="12">
    <source>
        <dbReference type="Pfam" id="PF05572"/>
    </source>
</evidence>
<evidence type="ECO:0000313" key="14">
    <source>
        <dbReference type="Proteomes" id="UP001152130"/>
    </source>
</evidence>
<dbReference type="Pfam" id="PF05572">
    <property type="entry name" value="Peptidase_M43"/>
    <property type="match status" value="1"/>
</dbReference>
<dbReference type="Proteomes" id="UP001152130">
    <property type="component" value="Unassembled WGS sequence"/>
</dbReference>
<sequence>MFLGAVILFLCSNAVAHSLAHSQRSNQFYRCGITSPTAEEVDSIKALEDIEKTTRIETSQHICVDTYVHVVTGNVSEAITKKQVDDQMNVLNAAFAPHNISFKHISTSAILSEKWGAGGDELDMKRTLRKGDYSALNLYLVDSARLGSTTALGYCTFPTNTSTGSNAFIRDGCVVEAQTVPGGTSAPYNLGGTVIHEVGHWFSLFHTFQNGCDAPGDRVADTPAQKEPTSGCPKRKDTCPDSPGDDPIHNYMDYSTDICYEEFTPGQRLRMHNSWATYRQRWADGYSN</sequence>
<proteinExistence type="inferred from homology"/>
<gene>
    <name evidence="13" type="ORF">NW766_010787</name>
</gene>
<accession>A0A9W8PH60</accession>
<dbReference type="PANTHER" id="PTHR47466">
    <property type="match status" value="1"/>
</dbReference>
<keyword evidence="6" id="KW-0378">Hydrolase</keyword>
<dbReference type="PANTHER" id="PTHR47466:SF1">
    <property type="entry name" value="METALLOPROTEASE MEP1 (AFU_ORTHOLOGUE AFUA_1G07730)-RELATED"/>
    <property type="match status" value="1"/>
</dbReference>
<comment type="function">
    <text evidence="1">Secreted metalloproteinase that allows assimilation of proteinaceous substrates.</text>
</comment>
<evidence type="ECO:0000256" key="8">
    <source>
        <dbReference type="ARBA" id="ARBA00023049"/>
    </source>
</evidence>
<evidence type="ECO:0000256" key="6">
    <source>
        <dbReference type="ARBA" id="ARBA00022801"/>
    </source>
</evidence>
<dbReference type="AlphaFoldDB" id="A0A9W8PH60"/>
<keyword evidence="9" id="KW-1015">Disulfide bond</keyword>
<keyword evidence="3" id="KW-0645">Protease</keyword>
<name>A0A9W8PH60_9HYPO</name>
<organism evidence="13 14">
    <name type="scientific">Fusarium irregulare</name>
    <dbReference type="NCBI Taxonomy" id="2494466"/>
    <lineage>
        <taxon>Eukaryota</taxon>
        <taxon>Fungi</taxon>
        <taxon>Dikarya</taxon>
        <taxon>Ascomycota</taxon>
        <taxon>Pezizomycotina</taxon>
        <taxon>Sordariomycetes</taxon>
        <taxon>Hypocreomycetidae</taxon>
        <taxon>Hypocreales</taxon>
        <taxon>Nectriaceae</taxon>
        <taxon>Fusarium</taxon>
        <taxon>Fusarium incarnatum-equiseti species complex</taxon>
    </lineage>
</organism>
<evidence type="ECO:0000256" key="1">
    <source>
        <dbReference type="ARBA" id="ARBA00003174"/>
    </source>
</evidence>
<keyword evidence="8" id="KW-0482">Metalloprotease</keyword>
<dbReference type="InterPro" id="IPR008754">
    <property type="entry name" value="Peptidase_M43"/>
</dbReference>
<keyword evidence="7" id="KW-0862">Zinc</keyword>
<dbReference type="EMBL" id="JAPDHF010000020">
    <property type="protein sequence ID" value="KAJ4005963.1"/>
    <property type="molecule type" value="Genomic_DNA"/>
</dbReference>
<comment type="similarity">
    <text evidence="2">Belongs to the peptidase M43B family.</text>
</comment>
<dbReference type="CDD" id="cd04275">
    <property type="entry name" value="ZnMc_pappalysin_like"/>
    <property type="match status" value="1"/>
</dbReference>
<feature type="chain" id="PRO_5040770469" description="Peptidase M43 pregnancy-associated plasma-A domain-containing protein" evidence="11">
    <location>
        <begin position="17"/>
        <end position="288"/>
    </location>
</feature>
<evidence type="ECO:0000256" key="2">
    <source>
        <dbReference type="ARBA" id="ARBA00008721"/>
    </source>
</evidence>
<dbReference type="SUPFAM" id="SSF55486">
    <property type="entry name" value="Metalloproteases ('zincins'), catalytic domain"/>
    <property type="match status" value="1"/>
</dbReference>
<evidence type="ECO:0000256" key="4">
    <source>
        <dbReference type="ARBA" id="ARBA00022723"/>
    </source>
</evidence>
<evidence type="ECO:0000256" key="7">
    <source>
        <dbReference type="ARBA" id="ARBA00022833"/>
    </source>
</evidence>
<feature type="domain" description="Peptidase M43 pregnancy-associated plasma-A" evidence="12">
    <location>
        <begin position="135"/>
        <end position="274"/>
    </location>
</feature>
<dbReference type="GO" id="GO:0046872">
    <property type="term" value="F:metal ion binding"/>
    <property type="evidence" value="ECO:0007669"/>
    <property type="project" value="UniProtKB-KW"/>
</dbReference>
<evidence type="ECO:0000256" key="5">
    <source>
        <dbReference type="ARBA" id="ARBA00022729"/>
    </source>
</evidence>